<reference evidence="5 6" key="1">
    <citation type="submission" date="2015-12" db="EMBL/GenBank/DDBJ databases">
        <title>Genome sequence of Aneurinibacillus soli.</title>
        <authorList>
            <person name="Lee J.S."/>
            <person name="Lee K.C."/>
            <person name="Kim K.K."/>
            <person name="Lee B.W."/>
        </authorList>
    </citation>
    <scope>NUCLEOTIDE SEQUENCE [LARGE SCALE GENOMIC DNA]</scope>
    <source>
        <strain evidence="5 6">CB4</strain>
    </source>
</reference>
<dbReference type="GO" id="GO:0004803">
    <property type="term" value="F:transposase activity"/>
    <property type="evidence" value="ECO:0007669"/>
    <property type="project" value="InterPro"/>
</dbReference>
<proteinExistence type="inferred from homology"/>
<evidence type="ECO:0000313" key="5">
    <source>
        <dbReference type="EMBL" id="BAU27747.1"/>
    </source>
</evidence>
<evidence type="ECO:0000256" key="3">
    <source>
        <dbReference type="ARBA" id="ARBA00023125"/>
    </source>
</evidence>
<dbReference type="InterPro" id="IPR012337">
    <property type="entry name" value="RNaseH-like_sf"/>
</dbReference>
<dbReference type="KEGG" id="asoc:CB4_01921"/>
<dbReference type="RefSeq" id="WP_096465336.1">
    <property type="nucleotide sequence ID" value="NZ_QJSZ01000002.1"/>
</dbReference>
<dbReference type="PANTHER" id="PTHR33258">
    <property type="entry name" value="TRANSPOSASE INSL FOR INSERTION SEQUENCE ELEMENT IS186A-RELATED"/>
    <property type="match status" value="1"/>
</dbReference>
<organism evidence="5 6">
    <name type="scientific">Aneurinibacillus soli</name>
    <dbReference type="NCBI Taxonomy" id="1500254"/>
    <lineage>
        <taxon>Bacteria</taxon>
        <taxon>Bacillati</taxon>
        <taxon>Bacillota</taxon>
        <taxon>Bacilli</taxon>
        <taxon>Bacillales</taxon>
        <taxon>Paenibacillaceae</taxon>
        <taxon>Aneurinibacillus group</taxon>
        <taxon>Aneurinibacillus</taxon>
    </lineage>
</organism>
<name>A0A0U5C6L3_9BACL</name>
<sequence length="435" mass="51160">MECAIRMIYGEEFKNQSRKSERDFTRNRKIGFVSLICLLLRMIRKSTQLELDEFREAFLPELAETTYTKQSFSEARQKLSPIAFTLLNDEIVRGFYADNDFKTYKGFRLLAIDGSILEIPNTKETQQTYGYVSSWKEGFKVARARSSHLFDLENKIAISTCLSRYEENERNLAKNNIEKLLSFEQSHIPNLILFDRGYPSADLILYLQEKGLKYVMRSQHFFYKEVGNTTTPDEVVRIEITKERSKALKRQGTPIKKGTVLEVRVLKVELPTGEIEVLLTNLGTDELSHEESKSLYFKRWGIETRFNELKHKFEIENFSGEKPVLIEQDFYATVFLSTIASIFEQEAEMEVQEKNKGKTLKYEEYRINKNILVGKLKNRLIQMILEEDARKKDDLYERFLKELQRNIVPVIKNRAFKREKQSMANRYAKSKRRSL</sequence>
<comment type="similarity">
    <text evidence="1">Belongs to the transposase 11 family.</text>
</comment>
<evidence type="ECO:0000313" key="6">
    <source>
        <dbReference type="Proteomes" id="UP000217696"/>
    </source>
</evidence>
<dbReference type="AlphaFoldDB" id="A0A0U5C6L3"/>
<keyword evidence="3" id="KW-0238">DNA-binding</keyword>
<gene>
    <name evidence="5" type="ORF">CB4_01921</name>
</gene>
<evidence type="ECO:0000256" key="2">
    <source>
        <dbReference type="ARBA" id="ARBA00022578"/>
    </source>
</evidence>
<dbReference type="Proteomes" id="UP000217696">
    <property type="component" value="Chromosome"/>
</dbReference>
<dbReference type="Gene3D" id="3.90.350.10">
    <property type="entry name" value="Transposase Inhibitor Protein From Tn5, Chain A, domain 1"/>
    <property type="match status" value="1"/>
</dbReference>
<keyword evidence="2" id="KW-0815">Transposition</keyword>
<evidence type="ECO:0000256" key="1">
    <source>
        <dbReference type="ARBA" id="ARBA00010075"/>
    </source>
</evidence>
<keyword evidence="4" id="KW-0233">DNA recombination</keyword>
<dbReference type="PANTHER" id="PTHR33258:SF1">
    <property type="entry name" value="TRANSPOSASE INSL FOR INSERTION SEQUENCE ELEMENT IS186A-RELATED"/>
    <property type="match status" value="1"/>
</dbReference>
<protein>
    <submittedName>
        <fullName evidence="5">Transposase DDE domain protein</fullName>
    </submittedName>
</protein>
<dbReference type="SUPFAM" id="SSF53098">
    <property type="entry name" value="Ribonuclease H-like"/>
    <property type="match status" value="1"/>
</dbReference>
<dbReference type="OrthoDB" id="9794050at2"/>
<dbReference type="NCBIfam" id="NF033592">
    <property type="entry name" value="transpos_IS4_1"/>
    <property type="match status" value="1"/>
</dbReference>
<dbReference type="InterPro" id="IPR002559">
    <property type="entry name" value="Transposase_11"/>
</dbReference>
<dbReference type="Pfam" id="PF01609">
    <property type="entry name" value="DDE_Tnp_1"/>
    <property type="match status" value="1"/>
</dbReference>
<dbReference type="EMBL" id="AP017312">
    <property type="protein sequence ID" value="BAU27747.1"/>
    <property type="molecule type" value="Genomic_DNA"/>
</dbReference>
<keyword evidence="6" id="KW-1185">Reference proteome</keyword>
<accession>A0A0U5C6L3</accession>
<dbReference type="GO" id="GO:0006313">
    <property type="term" value="P:DNA transposition"/>
    <property type="evidence" value="ECO:0007669"/>
    <property type="project" value="InterPro"/>
</dbReference>
<dbReference type="GO" id="GO:0003677">
    <property type="term" value="F:DNA binding"/>
    <property type="evidence" value="ECO:0007669"/>
    <property type="project" value="UniProtKB-KW"/>
</dbReference>
<dbReference type="InterPro" id="IPR047952">
    <property type="entry name" value="Transpos_IS4"/>
</dbReference>
<evidence type="ECO:0000256" key="4">
    <source>
        <dbReference type="ARBA" id="ARBA00023172"/>
    </source>
</evidence>